<proteinExistence type="predicted"/>
<evidence type="ECO:0000313" key="2">
    <source>
        <dbReference type="EMBL" id="KAF4124582.1"/>
    </source>
</evidence>
<evidence type="ECO:0000256" key="1">
    <source>
        <dbReference type="SAM" id="SignalP"/>
    </source>
</evidence>
<evidence type="ECO:0008006" key="4">
    <source>
        <dbReference type="Google" id="ProtNLM"/>
    </source>
</evidence>
<dbReference type="Proteomes" id="UP000749293">
    <property type="component" value="Unassembled WGS sequence"/>
</dbReference>
<reference evidence="2" key="1">
    <citation type="submission" date="2020-03" db="EMBL/GenBank/DDBJ databases">
        <title>Site-based positive gene gene selection in Geosmithia morbida across the United States reveals a broad range of putative effectors and factors for local host and environmental adapation.</title>
        <authorList>
            <person name="Onufrak A."/>
            <person name="Murdoch R.W."/>
            <person name="Gazis R."/>
            <person name="Huff M."/>
            <person name="Staton M."/>
            <person name="Klingeman W."/>
            <person name="Hadziabdic D."/>
        </authorList>
    </citation>
    <scope>NUCLEOTIDE SEQUENCE</scope>
    <source>
        <strain evidence="2">1262</strain>
    </source>
</reference>
<dbReference type="GeneID" id="55971476"/>
<protein>
    <recommendedName>
        <fullName evidence="4">Polysaccharide lyase</fullName>
    </recommendedName>
</protein>
<accession>A0A9P4YZE8</accession>
<feature type="chain" id="PRO_5040192199" description="Polysaccharide lyase" evidence="1">
    <location>
        <begin position="21"/>
        <end position="256"/>
    </location>
</feature>
<dbReference type="Pfam" id="PF14099">
    <property type="entry name" value="Polysacc_lyase"/>
    <property type="match status" value="1"/>
</dbReference>
<sequence length="256" mass="28817">MTGVKSLAAAALMMPLASLAQVLFYNNGTLNGWDESRAEHNGQVREVDNVYFTAPTSLKMDQRYDASYTGRYHSEVDVNDGYTRGDSRFYGFAFKLYSGWEFDADQSYNLAQFISDLGGGCDDYMPSTMVWLVGDQLNTRLTYGTYAEPDCKRSFNEKRNLATVQPGGWHTVIIQADWQSDESGSFGFWFDGAKLVDDSGIATTIDSDNTFAFRVGLYANGWYDDDSMVGDQDYRQVWYDEVAIGTSYSDVEPRQD</sequence>
<organism evidence="2 3">
    <name type="scientific">Geosmithia morbida</name>
    <dbReference type="NCBI Taxonomy" id="1094350"/>
    <lineage>
        <taxon>Eukaryota</taxon>
        <taxon>Fungi</taxon>
        <taxon>Dikarya</taxon>
        <taxon>Ascomycota</taxon>
        <taxon>Pezizomycotina</taxon>
        <taxon>Sordariomycetes</taxon>
        <taxon>Hypocreomycetidae</taxon>
        <taxon>Hypocreales</taxon>
        <taxon>Bionectriaceae</taxon>
        <taxon>Geosmithia</taxon>
    </lineage>
</organism>
<feature type="signal peptide" evidence="1">
    <location>
        <begin position="1"/>
        <end position="20"/>
    </location>
</feature>
<dbReference type="EMBL" id="JAANYQ010000004">
    <property type="protein sequence ID" value="KAF4124582.1"/>
    <property type="molecule type" value="Genomic_DNA"/>
</dbReference>
<dbReference type="OrthoDB" id="3889489at2759"/>
<keyword evidence="3" id="KW-1185">Reference proteome</keyword>
<comment type="caution">
    <text evidence="2">The sequence shown here is derived from an EMBL/GenBank/DDBJ whole genome shotgun (WGS) entry which is preliminary data.</text>
</comment>
<gene>
    <name evidence="2" type="ORF">GMORB2_5248</name>
</gene>
<dbReference type="InterPro" id="IPR025975">
    <property type="entry name" value="Polysacc_lyase"/>
</dbReference>
<keyword evidence="1" id="KW-0732">Signal</keyword>
<dbReference type="AlphaFoldDB" id="A0A9P4YZE8"/>
<name>A0A9P4YZE8_9HYPO</name>
<evidence type="ECO:0000313" key="3">
    <source>
        <dbReference type="Proteomes" id="UP000749293"/>
    </source>
</evidence>
<dbReference type="Gene3D" id="2.60.120.200">
    <property type="match status" value="1"/>
</dbReference>
<dbReference type="RefSeq" id="XP_035323234.1">
    <property type="nucleotide sequence ID" value="XM_035467222.1"/>
</dbReference>